<feature type="domain" description="HAMP" evidence="10">
    <location>
        <begin position="82"/>
        <end position="135"/>
    </location>
</feature>
<accession>A0A1I7F3R4</accession>
<evidence type="ECO:0000256" key="2">
    <source>
        <dbReference type="ARBA" id="ARBA00022475"/>
    </source>
</evidence>
<dbReference type="PROSITE" id="PS50885">
    <property type="entry name" value="HAMP"/>
    <property type="match status" value="1"/>
</dbReference>
<keyword evidence="4 6" id="KW-0807">Transducer</keyword>
<dbReference type="PROSITE" id="PS50111">
    <property type="entry name" value="CHEMOTAXIS_TRANSDUC_2"/>
    <property type="match status" value="1"/>
</dbReference>
<dbReference type="eggNOG" id="COG0840">
    <property type="taxonomic scope" value="Bacteria"/>
</dbReference>
<organism evidence="11 12">
    <name type="scientific">Alicyclobacillus macrosporangiidus</name>
    <dbReference type="NCBI Taxonomy" id="392015"/>
    <lineage>
        <taxon>Bacteria</taxon>
        <taxon>Bacillati</taxon>
        <taxon>Bacillota</taxon>
        <taxon>Bacilli</taxon>
        <taxon>Bacillales</taxon>
        <taxon>Alicyclobacillaceae</taxon>
        <taxon>Alicyclobacillus</taxon>
    </lineage>
</organism>
<evidence type="ECO:0000256" key="5">
    <source>
        <dbReference type="ARBA" id="ARBA00029447"/>
    </source>
</evidence>
<evidence type="ECO:0000256" key="3">
    <source>
        <dbReference type="ARBA" id="ARBA00023136"/>
    </source>
</evidence>
<reference evidence="12" key="1">
    <citation type="submission" date="2016-10" db="EMBL/GenBank/DDBJ databases">
        <authorList>
            <person name="Varghese N."/>
        </authorList>
    </citation>
    <scope>NUCLEOTIDE SEQUENCE [LARGE SCALE GENOMIC DNA]</scope>
    <source>
        <strain evidence="12">DSM 17980</strain>
    </source>
</reference>
<dbReference type="GO" id="GO:0005886">
    <property type="term" value="C:plasma membrane"/>
    <property type="evidence" value="ECO:0007669"/>
    <property type="project" value="UniProtKB-SubCell"/>
</dbReference>
<feature type="compositionally biased region" description="Low complexity" evidence="7">
    <location>
        <begin position="152"/>
        <end position="168"/>
    </location>
</feature>
<feature type="transmembrane region" description="Helical" evidence="8">
    <location>
        <begin position="31"/>
        <end position="51"/>
    </location>
</feature>
<dbReference type="SMART" id="SM00283">
    <property type="entry name" value="MA"/>
    <property type="match status" value="1"/>
</dbReference>
<evidence type="ECO:0000256" key="6">
    <source>
        <dbReference type="PROSITE-ProRule" id="PRU00284"/>
    </source>
</evidence>
<comment type="subcellular location">
    <subcellularLocation>
        <location evidence="1">Cell membrane</location>
    </subcellularLocation>
</comment>
<keyword evidence="8" id="KW-1133">Transmembrane helix</keyword>
<dbReference type="AlphaFoldDB" id="A0A1I7F3R4"/>
<dbReference type="PANTHER" id="PTHR32089">
    <property type="entry name" value="METHYL-ACCEPTING CHEMOTAXIS PROTEIN MCPB"/>
    <property type="match status" value="1"/>
</dbReference>
<protein>
    <submittedName>
        <fullName evidence="11">Methyl-accepting chemotaxis protein</fullName>
    </submittedName>
</protein>
<evidence type="ECO:0000256" key="7">
    <source>
        <dbReference type="SAM" id="MobiDB-lite"/>
    </source>
</evidence>
<dbReference type="STRING" id="392015.SAMN05421543_10148"/>
<dbReference type="EMBL" id="FPBV01000001">
    <property type="protein sequence ID" value="SFU30841.1"/>
    <property type="molecule type" value="Genomic_DNA"/>
</dbReference>
<dbReference type="RefSeq" id="WP_074948460.1">
    <property type="nucleotide sequence ID" value="NZ_FPBV01000001.1"/>
</dbReference>
<evidence type="ECO:0000313" key="12">
    <source>
        <dbReference type="Proteomes" id="UP000183508"/>
    </source>
</evidence>
<dbReference type="OrthoDB" id="2372035at2"/>
<dbReference type="InterPro" id="IPR003660">
    <property type="entry name" value="HAMP_dom"/>
</dbReference>
<feature type="domain" description="Methyl-accepting transducer" evidence="9">
    <location>
        <begin position="154"/>
        <end position="390"/>
    </location>
</feature>
<dbReference type="InterPro" id="IPR004089">
    <property type="entry name" value="MCPsignal_dom"/>
</dbReference>
<feature type="region of interest" description="Disordered" evidence="7">
    <location>
        <begin position="148"/>
        <end position="169"/>
    </location>
</feature>
<gene>
    <name evidence="11" type="ORF">SAMN05421543_10148</name>
</gene>
<sequence length="450" mass="49599">MAYKHVEPGNSEGERVAWVPFFRQIRGEVTLYWIGASMGAIVFDLVMWRTMSHTLNGWLRWTFGSIIAGIVVLAALVQLRLRVLLRPIGLLYHEMQRLAQGDVGDRELNVSGHTDLVAVVEALRQAKGNMRDTLQHLKEASLRLTQSAEELSASAQQTTQASEQTAASVSDIQERMQVQRQEILETEMRMRETAEAVERIQRLGDMATRLSQVSRGKVDAGKAEMQQTAERMLVMRQQASDMTRQAESLCAQADQVKEITQWIQEIADQTQLLALNAAIEAARAGEEARGFTVVADEVRRLAAQAKSASDRVHTVVSEMGRQATASLAAAQSVAAAVEAGQRAAESAAATFLSIVEDLAQQDAYIAEIEKAASEIGARAQTVKQNMTELVAAAEQQTELAETVAAASQEQLAMMEEVTASSEDVREMARTLRRLADQFSWEEEVPRFQEG</sequence>
<keyword evidence="2" id="KW-1003">Cell membrane</keyword>
<proteinExistence type="inferred from homology"/>
<feature type="transmembrane region" description="Helical" evidence="8">
    <location>
        <begin position="57"/>
        <end position="77"/>
    </location>
</feature>
<evidence type="ECO:0000313" key="11">
    <source>
        <dbReference type="EMBL" id="SFU30841.1"/>
    </source>
</evidence>
<name>A0A1I7F3R4_9BACL</name>
<evidence type="ECO:0000259" key="9">
    <source>
        <dbReference type="PROSITE" id="PS50111"/>
    </source>
</evidence>
<dbReference type="Gene3D" id="1.10.287.950">
    <property type="entry name" value="Methyl-accepting chemotaxis protein"/>
    <property type="match status" value="1"/>
</dbReference>
<keyword evidence="12" id="KW-1185">Reference proteome</keyword>
<dbReference type="GO" id="GO:0007165">
    <property type="term" value="P:signal transduction"/>
    <property type="evidence" value="ECO:0007669"/>
    <property type="project" value="UniProtKB-KW"/>
</dbReference>
<comment type="similarity">
    <text evidence="5">Belongs to the methyl-accepting chemotaxis (MCP) protein family.</text>
</comment>
<dbReference type="SUPFAM" id="SSF58104">
    <property type="entry name" value="Methyl-accepting chemotaxis protein (MCP) signaling domain"/>
    <property type="match status" value="1"/>
</dbReference>
<keyword evidence="8" id="KW-0812">Transmembrane</keyword>
<dbReference type="Proteomes" id="UP000183508">
    <property type="component" value="Unassembled WGS sequence"/>
</dbReference>
<evidence type="ECO:0000256" key="1">
    <source>
        <dbReference type="ARBA" id="ARBA00004236"/>
    </source>
</evidence>
<dbReference type="PANTHER" id="PTHR32089:SF112">
    <property type="entry name" value="LYSOZYME-LIKE PROTEIN-RELATED"/>
    <property type="match status" value="1"/>
</dbReference>
<evidence type="ECO:0000259" key="10">
    <source>
        <dbReference type="PROSITE" id="PS50885"/>
    </source>
</evidence>
<keyword evidence="3 8" id="KW-0472">Membrane</keyword>
<dbReference type="Pfam" id="PF00015">
    <property type="entry name" value="MCPsignal"/>
    <property type="match status" value="1"/>
</dbReference>
<evidence type="ECO:0000256" key="8">
    <source>
        <dbReference type="SAM" id="Phobius"/>
    </source>
</evidence>
<evidence type="ECO:0000256" key="4">
    <source>
        <dbReference type="ARBA" id="ARBA00023224"/>
    </source>
</evidence>